<dbReference type="GO" id="GO:0005886">
    <property type="term" value="C:plasma membrane"/>
    <property type="evidence" value="ECO:0007669"/>
    <property type="project" value="TreeGrafter"/>
</dbReference>
<dbReference type="InterPro" id="IPR008271">
    <property type="entry name" value="Ser/Thr_kinase_AS"/>
</dbReference>
<evidence type="ECO:0008006" key="21">
    <source>
        <dbReference type="Google" id="ProtNLM"/>
    </source>
</evidence>
<evidence type="ECO:0000256" key="15">
    <source>
        <dbReference type="PROSITE-ProRule" id="PRU10141"/>
    </source>
</evidence>
<keyword evidence="9" id="KW-0611">Plant defense</keyword>
<dbReference type="FunFam" id="1.10.510.10:FF:000129">
    <property type="entry name" value="cysteine-rich receptor-like protein kinase 10"/>
    <property type="match status" value="2"/>
</dbReference>
<dbReference type="Pfam" id="PF07714">
    <property type="entry name" value="PK_Tyr_Ser-Thr"/>
    <property type="match status" value="2"/>
</dbReference>
<evidence type="ECO:0000256" key="10">
    <source>
        <dbReference type="ARBA" id="ARBA00022840"/>
    </source>
</evidence>
<accession>A0AAV5FD73</accession>
<keyword evidence="14" id="KW-0325">Glycoprotein</keyword>
<keyword evidence="6" id="KW-0677">Repeat</keyword>
<dbReference type="PROSITE" id="PS50011">
    <property type="entry name" value="PROTEIN_KINASE_DOM"/>
    <property type="match status" value="2"/>
</dbReference>
<feature type="domain" description="Protein kinase" evidence="17">
    <location>
        <begin position="30"/>
        <end position="315"/>
    </location>
</feature>
<feature type="domain" description="Protein kinase" evidence="17">
    <location>
        <begin position="753"/>
        <end position="1024"/>
    </location>
</feature>
<dbReference type="EMBL" id="BQKI01000084">
    <property type="protein sequence ID" value="GJN32572.1"/>
    <property type="molecule type" value="Genomic_DNA"/>
</dbReference>
<evidence type="ECO:0000256" key="11">
    <source>
        <dbReference type="ARBA" id="ARBA00022989"/>
    </source>
</evidence>
<evidence type="ECO:0000256" key="9">
    <source>
        <dbReference type="ARBA" id="ARBA00022821"/>
    </source>
</evidence>
<dbReference type="Proteomes" id="UP001054889">
    <property type="component" value="Unassembled WGS sequence"/>
</dbReference>
<proteinExistence type="predicted"/>
<dbReference type="PROSITE" id="PS00108">
    <property type="entry name" value="PROTEIN_KINASE_ST"/>
    <property type="match status" value="2"/>
</dbReference>
<evidence type="ECO:0000256" key="2">
    <source>
        <dbReference type="ARBA" id="ARBA00022527"/>
    </source>
</evidence>
<organism evidence="19 20">
    <name type="scientific">Eleusine coracana subsp. coracana</name>
    <dbReference type="NCBI Taxonomy" id="191504"/>
    <lineage>
        <taxon>Eukaryota</taxon>
        <taxon>Viridiplantae</taxon>
        <taxon>Streptophyta</taxon>
        <taxon>Embryophyta</taxon>
        <taxon>Tracheophyta</taxon>
        <taxon>Spermatophyta</taxon>
        <taxon>Magnoliopsida</taxon>
        <taxon>Liliopsida</taxon>
        <taxon>Poales</taxon>
        <taxon>Poaceae</taxon>
        <taxon>PACMAD clade</taxon>
        <taxon>Chloridoideae</taxon>
        <taxon>Cynodonteae</taxon>
        <taxon>Eleusininae</taxon>
        <taxon>Eleusine</taxon>
    </lineage>
</organism>
<evidence type="ECO:0000256" key="8">
    <source>
        <dbReference type="ARBA" id="ARBA00022777"/>
    </source>
</evidence>
<dbReference type="PANTHER" id="PTHR27002:SF347">
    <property type="entry name" value="OS07G0537000 PROTEIN"/>
    <property type="match status" value="1"/>
</dbReference>
<dbReference type="SMART" id="SM00220">
    <property type="entry name" value="S_TKc"/>
    <property type="match status" value="2"/>
</dbReference>
<evidence type="ECO:0000259" key="17">
    <source>
        <dbReference type="PROSITE" id="PS50011"/>
    </source>
</evidence>
<keyword evidence="11 16" id="KW-1133">Transmembrane helix</keyword>
<dbReference type="GO" id="GO:0005524">
    <property type="term" value="F:ATP binding"/>
    <property type="evidence" value="ECO:0007669"/>
    <property type="project" value="UniProtKB-UniRule"/>
</dbReference>
<dbReference type="InterPro" id="IPR001245">
    <property type="entry name" value="Ser-Thr/Tyr_kinase_cat_dom"/>
</dbReference>
<keyword evidence="4 16" id="KW-0812">Transmembrane</keyword>
<comment type="subcellular location">
    <subcellularLocation>
        <location evidence="1">Membrane</location>
        <topology evidence="1">Single-pass membrane protein</topology>
    </subcellularLocation>
</comment>
<dbReference type="SUPFAM" id="SSF56112">
    <property type="entry name" value="Protein kinase-like (PK-like)"/>
    <property type="match status" value="2"/>
</dbReference>
<dbReference type="PANTHER" id="PTHR27002">
    <property type="entry name" value="RECEPTOR-LIKE SERINE/THREONINE-PROTEIN KINASE SD1-8"/>
    <property type="match status" value="1"/>
</dbReference>
<dbReference type="InterPro" id="IPR038408">
    <property type="entry name" value="GNK2_sf"/>
</dbReference>
<evidence type="ECO:0000313" key="19">
    <source>
        <dbReference type="EMBL" id="GJN32572.1"/>
    </source>
</evidence>
<keyword evidence="20" id="KW-1185">Reference proteome</keyword>
<gene>
    <name evidence="19" type="primary">gb21086</name>
    <name evidence="19" type="ORF">PR202_gb21086</name>
</gene>
<comment type="caution">
    <text evidence="19">The sequence shown here is derived from an EMBL/GenBank/DDBJ whole genome shotgun (WGS) entry which is preliminary data.</text>
</comment>
<dbReference type="FunFam" id="3.30.430.20:FF:000006">
    <property type="entry name" value="Receptor-like serine-threonine protein kinase"/>
    <property type="match status" value="1"/>
</dbReference>
<evidence type="ECO:0000256" key="13">
    <source>
        <dbReference type="ARBA" id="ARBA00023157"/>
    </source>
</evidence>
<dbReference type="FunFam" id="3.30.200.20:FF:000806">
    <property type="entry name" value="Putative DUF26-domain protein kinase family protein"/>
    <property type="match status" value="1"/>
</dbReference>
<evidence type="ECO:0000256" key="4">
    <source>
        <dbReference type="ARBA" id="ARBA00022692"/>
    </source>
</evidence>
<evidence type="ECO:0000313" key="20">
    <source>
        <dbReference type="Proteomes" id="UP001054889"/>
    </source>
</evidence>
<keyword evidence="12 16" id="KW-0472">Membrane</keyword>
<evidence type="ECO:0000256" key="14">
    <source>
        <dbReference type="ARBA" id="ARBA00023180"/>
    </source>
</evidence>
<keyword evidence="5" id="KW-0732">Signal</keyword>
<dbReference type="PROSITE" id="PS00107">
    <property type="entry name" value="PROTEIN_KINASE_ATP"/>
    <property type="match status" value="2"/>
</dbReference>
<dbReference type="InterPro" id="IPR011009">
    <property type="entry name" value="Kinase-like_dom_sf"/>
</dbReference>
<evidence type="ECO:0000259" key="18">
    <source>
        <dbReference type="PROSITE" id="PS51473"/>
    </source>
</evidence>
<evidence type="ECO:0000256" key="12">
    <source>
        <dbReference type="ARBA" id="ARBA00023136"/>
    </source>
</evidence>
<evidence type="ECO:0000256" key="5">
    <source>
        <dbReference type="ARBA" id="ARBA00022729"/>
    </source>
</evidence>
<dbReference type="FunFam" id="3.30.430.20:FF:000004">
    <property type="entry name" value="Receptor-like serine-threonine protein kinase"/>
    <property type="match status" value="1"/>
</dbReference>
<evidence type="ECO:0000256" key="16">
    <source>
        <dbReference type="SAM" id="Phobius"/>
    </source>
</evidence>
<dbReference type="InterPro" id="IPR017441">
    <property type="entry name" value="Protein_kinase_ATP_BS"/>
</dbReference>
<dbReference type="InterPro" id="IPR002902">
    <property type="entry name" value="GNK2"/>
</dbReference>
<dbReference type="AlphaFoldDB" id="A0AAV5FD73"/>
<feature type="binding site" evidence="15">
    <location>
        <position position="58"/>
    </location>
    <ligand>
        <name>ATP</name>
        <dbReference type="ChEBI" id="CHEBI:30616"/>
    </ligand>
</feature>
<feature type="transmembrane region" description="Helical" evidence="16">
    <location>
        <begin position="690"/>
        <end position="712"/>
    </location>
</feature>
<keyword evidence="2" id="KW-0723">Serine/threonine-protein kinase</keyword>
<dbReference type="CDD" id="cd23509">
    <property type="entry name" value="Gnk2-like"/>
    <property type="match status" value="2"/>
</dbReference>
<dbReference type="Pfam" id="PF01657">
    <property type="entry name" value="Stress-antifung"/>
    <property type="match status" value="2"/>
</dbReference>
<dbReference type="PROSITE" id="PS51473">
    <property type="entry name" value="GNK2"/>
    <property type="match status" value="2"/>
</dbReference>
<reference evidence="19" key="2">
    <citation type="submission" date="2021-12" db="EMBL/GenBank/DDBJ databases">
        <title>Resequencing data analysis of finger millet.</title>
        <authorList>
            <person name="Hatakeyama M."/>
            <person name="Aluri S."/>
            <person name="Balachadran M.T."/>
            <person name="Sivarajan S.R."/>
            <person name="Poveda L."/>
            <person name="Shimizu-Inatsugi R."/>
            <person name="Schlapbach R."/>
            <person name="Sreeman S.M."/>
            <person name="Shimizu K.K."/>
        </authorList>
    </citation>
    <scope>NUCLEOTIDE SEQUENCE</scope>
</reference>
<evidence type="ECO:0000256" key="6">
    <source>
        <dbReference type="ARBA" id="ARBA00022737"/>
    </source>
</evidence>
<sequence length="1079" mass="119668">MADTTNPEDIKSIDSLVIDLSTLRIATENFNEGNKLGEGGFGVVYKGILPNDQEIAVKRLSESSRQGIEELKNELLLVAKLRHKNLVTLVGVCLENNEKLLAYEHMPNRSLDIILFDPEKCKELHWGKRFKIIGIARGLQYLHEDSQLKIIHRDLKASNVLLDYDYNPKISDFGLARLFGRDQTQDVTNRVIGTYGYMAPEYAMRGYYSVKSDVFSFGVLILEIVTGRKNRGSHRSEETYDLLNFVWEHWTRGTLMEIMDSSLGRLTPRDQMVKCIQIGLLCVQDDPMDRPTMSMVNVMLGTTTVTLKTPSKPVFCVRKDAINLDMYLDRASQAAMALLAYTSLLITLALAPLTAGEPLGQSCDTSYNYTTNSPYQSNLQRVAATLPRNASASSTLFDTATLGAIPDTVYALALCRGDVNASACESCVTGAFVDAQNLCAFNQDATVFYDLCLLRYSNKNFLTFPTSDGRGDYMILSSKQNVTAPFGVFDAAVAVLLNATADYAAAANSSRRFGTAVQGFQTFDSKNPKLYGLAQCTPDMAPADCRSCLSGMLQLTLSDFSGKTGGRILTLRCNYRYEQYAFFSGRPLLQLPEPAVGAPPEPAPPVNVKPPASRGGEFRELRMPSLYYCARLSLCSAVDEFGNSWGPWLLAGRTVSLVAIKENMVLYSACIKLNYSYSITGATGNKTSKILAIALPIVVSLLATVMICSCIWRRKRKTPGKPSLPDTTNAEDIQSIDSLIIDISTLRAATTDFAEDNKLGEGGFGVVYKGILPDDQEIAVKRLSQSSRQGIEELKNELVLVAKLQHKNLVRLVGVCLEDHEKLLVYEYMPNKSLDTILFDPEKRSELDWGKRFKIVNGIARGLQYLHQDSQVKIIHRDLKASNVLLDSDYNPKISDFGLARLFGSDQIQDVTNCVVGTFGYMSPEYAMRGHYSIKSDVFSFGVLILEIVTGRRNGGSYSTEDSADLLSLVWEHWTTGIVMEIMDPSLSRLASRDQMVKCIQIGLLCVQDDPMDRPVMSMVNVMLGSNTVTLNTPKKPVFCVRKNGTNLNMYSDVYQGSQFTNRSPWSQNEVSITELEPR</sequence>
<evidence type="ECO:0000256" key="1">
    <source>
        <dbReference type="ARBA" id="ARBA00004167"/>
    </source>
</evidence>
<feature type="binding site" evidence="15">
    <location>
        <position position="781"/>
    </location>
    <ligand>
        <name>ATP</name>
        <dbReference type="ChEBI" id="CHEBI:30616"/>
    </ligand>
</feature>
<evidence type="ECO:0000256" key="7">
    <source>
        <dbReference type="ARBA" id="ARBA00022741"/>
    </source>
</evidence>
<reference evidence="19" key="1">
    <citation type="journal article" date="2018" name="DNA Res.">
        <title>Multiple hybrid de novo genome assembly of finger millet, an orphan allotetraploid crop.</title>
        <authorList>
            <person name="Hatakeyama M."/>
            <person name="Aluri S."/>
            <person name="Balachadran M.T."/>
            <person name="Sivarajan S.R."/>
            <person name="Patrignani A."/>
            <person name="Gruter S."/>
            <person name="Poveda L."/>
            <person name="Shimizu-Inatsugi R."/>
            <person name="Baeten J."/>
            <person name="Francoijs K.J."/>
            <person name="Nataraja K.N."/>
            <person name="Reddy Y.A.N."/>
            <person name="Phadnis S."/>
            <person name="Ravikumar R.L."/>
            <person name="Schlapbach R."/>
            <person name="Sreeman S.M."/>
            <person name="Shimizu K.K."/>
        </authorList>
    </citation>
    <scope>NUCLEOTIDE SEQUENCE</scope>
</reference>
<feature type="domain" description="Gnk2-homologous" evidence="18">
    <location>
        <begin position="470"/>
        <end position="582"/>
    </location>
</feature>
<keyword evidence="10 15" id="KW-0067">ATP-binding</keyword>
<keyword evidence="8" id="KW-0418">Kinase</keyword>
<dbReference type="Gene3D" id="3.30.200.20">
    <property type="entry name" value="Phosphorylase Kinase, domain 1"/>
    <property type="match status" value="2"/>
</dbReference>
<evidence type="ECO:0000256" key="3">
    <source>
        <dbReference type="ARBA" id="ARBA00022679"/>
    </source>
</evidence>
<dbReference type="Gene3D" id="3.30.430.20">
    <property type="entry name" value="Gnk2 domain, C-X8-C-X2-C motif"/>
    <property type="match status" value="2"/>
</dbReference>
<protein>
    <recommendedName>
        <fullName evidence="21">Cysteine-rich receptor-like protein kinase 10</fullName>
    </recommendedName>
</protein>
<feature type="domain" description="Gnk2-homologous" evidence="18">
    <location>
        <begin position="357"/>
        <end position="461"/>
    </location>
</feature>
<dbReference type="GO" id="GO:0042742">
    <property type="term" value="P:defense response to bacterium"/>
    <property type="evidence" value="ECO:0007669"/>
    <property type="project" value="UniProtKB-ARBA"/>
</dbReference>
<dbReference type="Gene3D" id="1.10.510.10">
    <property type="entry name" value="Transferase(Phosphotransferase) domain 1"/>
    <property type="match status" value="2"/>
</dbReference>
<dbReference type="GO" id="GO:0004674">
    <property type="term" value="F:protein serine/threonine kinase activity"/>
    <property type="evidence" value="ECO:0007669"/>
    <property type="project" value="UniProtKB-KW"/>
</dbReference>
<keyword evidence="3" id="KW-0808">Transferase</keyword>
<dbReference type="FunFam" id="3.30.200.20:FF:000142">
    <property type="entry name" value="Cysteine-rich receptor-like protein kinase 10"/>
    <property type="match status" value="1"/>
</dbReference>
<dbReference type="CDD" id="cd14066">
    <property type="entry name" value="STKc_IRAK"/>
    <property type="match status" value="2"/>
</dbReference>
<dbReference type="InterPro" id="IPR000719">
    <property type="entry name" value="Prot_kinase_dom"/>
</dbReference>
<keyword evidence="7 15" id="KW-0547">Nucleotide-binding</keyword>
<keyword evidence="13" id="KW-1015">Disulfide bond</keyword>
<name>A0AAV5FD73_ELECO</name>